<name>A0A4Q4TLM4_9PEZI</name>
<dbReference type="Gene3D" id="3.40.50.150">
    <property type="entry name" value="Vaccinia Virus protein VP39"/>
    <property type="match status" value="1"/>
</dbReference>
<evidence type="ECO:0000256" key="2">
    <source>
        <dbReference type="SAM" id="MobiDB-lite"/>
    </source>
</evidence>
<gene>
    <name evidence="4" type="ORF">DL764_002979</name>
</gene>
<evidence type="ECO:0000313" key="4">
    <source>
        <dbReference type="EMBL" id="RYP06727.1"/>
    </source>
</evidence>
<dbReference type="SUPFAM" id="SSF53335">
    <property type="entry name" value="S-adenosyl-L-methionine-dependent methyltransferases"/>
    <property type="match status" value="1"/>
</dbReference>
<accession>A0A4Q4TLM4</accession>
<reference evidence="4 5" key="1">
    <citation type="submission" date="2018-06" db="EMBL/GenBank/DDBJ databases">
        <title>Complete Genomes of Monosporascus.</title>
        <authorList>
            <person name="Robinson A.J."/>
            <person name="Natvig D.O."/>
        </authorList>
    </citation>
    <scope>NUCLEOTIDE SEQUENCE [LARGE SCALE GENOMIC DNA]</scope>
    <source>
        <strain evidence="4 5">CBS 110550</strain>
    </source>
</reference>
<dbReference type="PANTHER" id="PTHR43591">
    <property type="entry name" value="METHYLTRANSFERASE"/>
    <property type="match status" value="1"/>
</dbReference>
<dbReference type="PANTHER" id="PTHR43591:SF108">
    <property type="entry name" value="S-ADENOSYL-L-METHIONINE-DEPENDENT METHYLTRANSFERASE"/>
    <property type="match status" value="1"/>
</dbReference>
<dbReference type="OrthoDB" id="3647at2759"/>
<sequence length="308" mass="33369">MSHHGGHHHQHGHDHHGSMAAHDHANPVDANRSHFDEQAATYDSRHGKLLERLTAELRSRLDFIGVDWDDEDEDKGGNGGNGNSAEPKDAQAQAENNKKKKQVRLLDYACGTGMMSRALAPYVTRCVGIDLSENMVAEYNASARNQGLAPDEMHAVVGDLADADRPDVLPGPEFRDFDLVAVGGGFHHFADPELAAVRLVERLRPGGVLLIWDFKPHGHSEGRGRGRGGEDEGDGEGDGGFLGPARHTIVHHGFTEERIRAIYEKAGAGTNLKIAELGAGFLFGNGHDVVDKEKARRSVFLARGEKAA</sequence>
<dbReference type="InterPro" id="IPR029063">
    <property type="entry name" value="SAM-dependent_MTases_sf"/>
</dbReference>
<organism evidence="4 5">
    <name type="scientific">Monosporascus ibericus</name>
    <dbReference type="NCBI Taxonomy" id="155417"/>
    <lineage>
        <taxon>Eukaryota</taxon>
        <taxon>Fungi</taxon>
        <taxon>Dikarya</taxon>
        <taxon>Ascomycota</taxon>
        <taxon>Pezizomycotina</taxon>
        <taxon>Sordariomycetes</taxon>
        <taxon>Xylariomycetidae</taxon>
        <taxon>Xylariales</taxon>
        <taxon>Xylariales incertae sedis</taxon>
        <taxon>Monosporascus</taxon>
    </lineage>
</organism>
<feature type="compositionally biased region" description="Basic residues" evidence="2">
    <location>
        <begin position="1"/>
        <end position="14"/>
    </location>
</feature>
<dbReference type="AlphaFoldDB" id="A0A4Q4TLM4"/>
<dbReference type="GO" id="GO:0008757">
    <property type="term" value="F:S-adenosylmethionine-dependent methyltransferase activity"/>
    <property type="evidence" value="ECO:0007669"/>
    <property type="project" value="InterPro"/>
</dbReference>
<dbReference type="CDD" id="cd02440">
    <property type="entry name" value="AdoMet_MTases"/>
    <property type="match status" value="1"/>
</dbReference>
<keyword evidence="5" id="KW-1185">Reference proteome</keyword>
<feature type="region of interest" description="Disordered" evidence="2">
    <location>
        <begin position="1"/>
        <end position="29"/>
    </location>
</feature>
<dbReference type="InterPro" id="IPR013216">
    <property type="entry name" value="Methyltransf_11"/>
</dbReference>
<protein>
    <recommendedName>
        <fullName evidence="3">Methyltransferase type 11 domain-containing protein</fullName>
    </recommendedName>
</protein>
<proteinExistence type="inferred from homology"/>
<comment type="similarity">
    <text evidence="1">Belongs to the methyltransferase superfamily. LaeA methyltransferase family.</text>
</comment>
<feature type="region of interest" description="Disordered" evidence="2">
    <location>
        <begin position="68"/>
        <end position="100"/>
    </location>
</feature>
<dbReference type="EMBL" id="QJNU01000118">
    <property type="protein sequence ID" value="RYP06727.1"/>
    <property type="molecule type" value="Genomic_DNA"/>
</dbReference>
<evidence type="ECO:0000259" key="3">
    <source>
        <dbReference type="Pfam" id="PF08241"/>
    </source>
</evidence>
<evidence type="ECO:0000313" key="5">
    <source>
        <dbReference type="Proteomes" id="UP000293360"/>
    </source>
</evidence>
<feature type="compositionally biased region" description="Basic and acidic residues" evidence="2">
    <location>
        <begin position="220"/>
        <end position="230"/>
    </location>
</feature>
<dbReference type="Proteomes" id="UP000293360">
    <property type="component" value="Unassembled WGS sequence"/>
</dbReference>
<dbReference type="Pfam" id="PF08241">
    <property type="entry name" value="Methyltransf_11"/>
    <property type="match status" value="1"/>
</dbReference>
<feature type="region of interest" description="Disordered" evidence="2">
    <location>
        <begin position="220"/>
        <end position="242"/>
    </location>
</feature>
<evidence type="ECO:0000256" key="1">
    <source>
        <dbReference type="ARBA" id="ARBA00038158"/>
    </source>
</evidence>
<feature type="compositionally biased region" description="Basic and acidic residues" evidence="2">
    <location>
        <begin position="15"/>
        <end position="29"/>
    </location>
</feature>
<dbReference type="STRING" id="155417.A0A4Q4TLM4"/>
<comment type="caution">
    <text evidence="4">The sequence shown here is derived from an EMBL/GenBank/DDBJ whole genome shotgun (WGS) entry which is preliminary data.</text>
</comment>
<feature type="domain" description="Methyltransferase type 11" evidence="3">
    <location>
        <begin position="106"/>
        <end position="211"/>
    </location>
</feature>